<protein>
    <submittedName>
        <fullName evidence="5">MFS transporter</fullName>
    </submittedName>
</protein>
<feature type="transmembrane region" description="Helical" evidence="4">
    <location>
        <begin position="140"/>
        <end position="162"/>
    </location>
</feature>
<proteinExistence type="predicted"/>
<evidence type="ECO:0000256" key="1">
    <source>
        <dbReference type="ARBA" id="ARBA00022692"/>
    </source>
</evidence>
<evidence type="ECO:0000313" key="6">
    <source>
        <dbReference type="Proteomes" id="UP000601768"/>
    </source>
</evidence>
<evidence type="ECO:0000256" key="3">
    <source>
        <dbReference type="ARBA" id="ARBA00023136"/>
    </source>
</evidence>
<evidence type="ECO:0000256" key="4">
    <source>
        <dbReference type="SAM" id="Phobius"/>
    </source>
</evidence>
<name>A0A8J6IUX7_9ALTE</name>
<dbReference type="SUPFAM" id="SSF103473">
    <property type="entry name" value="MFS general substrate transporter"/>
    <property type="match status" value="1"/>
</dbReference>
<keyword evidence="3 4" id="KW-0472">Membrane</keyword>
<feature type="transmembrane region" description="Helical" evidence="4">
    <location>
        <begin position="52"/>
        <end position="70"/>
    </location>
</feature>
<feature type="transmembrane region" description="Helical" evidence="4">
    <location>
        <begin position="77"/>
        <end position="95"/>
    </location>
</feature>
<feature type="transmembrane region" description="Helical" evidence="4">
    <location>
        <begin position="207"/>
        <end position="230"/>
    </location>
</feature>
<dbReference type="AlphaFoldDB" id="A0A8J6IUX7"/>
<feature type="transmembrane region" description="Helical" evidence="4">
    <location>
        <begin position="359"/>
        <end position="380"/>
    </location>
</feature>
<feature type="transmembrane region" description="Helical" evidence="4">
    <location>
        <begin position="334"/>
        <end position="353"/>
    </location>
</feature>
<dbReference type="Gene3D" id="1.20.1250.20">
    <property type="entry name" value="MFS general substrate transporter like domains"/>
    <property type="match status" value="2"/>
</dbReference>
<reference evidence="5" key="2">
    <citation type="submission" date="2020-08" db="EMBL/GenBank/DDBJ databases">
        <authorList>
            <person name="Lai Q."/>
        </authorList>
    </citation>
    <scope>NUCLEOTIDE SEQUENCE</scope>
    <source>
        <strain evidence="5">S27-2</strain>
    </source>
</reference>
<sequence>MSRLRALCQQPQFLLLAMAFVMPLTFSVWNALLNNFVIEKAQFSGAEIGMLQSLREIPGFLAFTAVFVLLVMKEQTLALVSLAILSVGVAITGWFPFELGLYCTTVLMSVGFHYFETINQSLTLQWLSKEQSAHFMGKQLAVKGFASLLAYGLIWVLMEWFAVSYNTVYMLAGGAGLLICVFLWLAFPQFKQPSTQNKKLILRKRYWLYYGLTFFSGARRQIFVVFAAFMMVEKFHYSVGDISLLFMINYVFNLLFAPSIGKWIARIGERNALVFEYIGLALLFSGYALVENAHIAGALYVIDHLFFAMAIAMKTYLQKIADPKDIAATSGVSFTINHIAAVIIPALLGIVWLTSPALVFFIGTGFTLCSLLLALNIPAIPQPGAEVRVNILDWANQAAIPAPHTDVQVNK</sequence>
<dbReference type="EMBL" id="JACNEP010000006">
    <property type="protein sequence ID" value="MBC3766076.1"/>
    <property type="molecule type" value="Genomic_DNA"/>
</dbReference>
<dbReference type="InterPro" id="IPR036259">
    <property type="entry name" value="MFS_trans_sf"/>
</dbReference>
<feature type="transmembrane region" description="Helical" evidence="4">
    <location>
        <begin position="295"/>
        <end position="313"/>
    </location>
</feature>
<dbReference type="Pfam" id="PF07690">
    <property type="entry name" value="MFS_1"/>
    <property type="match status" value="1"/>
</dbReference>
<evidence type="ECO:0000256" key="2">
    <source>
        <dbReference type="ARBA" id="ARBA00022989"/>
    </source>
</evidence>
<dbReference type="InterPro" id="IPR011701">
    <property type="entry name" value="MFS"/>
</dbReference>
<keyword evidence="1 4" id="KW-0812">Transmembrane</keyword>
<organism evidence="5 6">
    <name type="scientific">Neptunicella marina</name>
    <dbReference type="NCBI Taxonomy" id="2125989"/>
    <lineage>
        <taxon>Bacteria</taxon>
        <taxon>Pseudomonadati</taxon>
        <taxon>Pseudomonadota</taxon>
        <taxon>Gammaproteobacteria</taxon>
        <taxon>Alteromonadales</taxon>
        <taxon>Alteromonadaceae</taxon>
        <taxon>Neptunicella</taxon>
    </lineage>
</organism>
<feature type="transmembrane region" description="Helical" evidence="4">
    <location>
        <begin position="101"/>
        <end position="119"/>
    </location>
</feature>
<feature type="transmembrane region" description="Helical" evidence="4">
    <location>
        <begin position="272"/>
        <end position="289"/>
    </location>
</feature>
<comment type="caution">
    <text evidence="5">The sequence shown here is derived from an EMBL/GenBank/DDBJ whole genome shotgun (WGS) entry which is preliminary data.</text>
</comment>
<dbReference type="RefSeq" id="WP_186506550.1">
    <property type="nucleotide sequence ID" value="NZ_JACNEP010000006.1"/>
</dbReference>
<dbReference type="Proteomes" id="UP000601768">
    <property type="component" value="Unassembled WGS sequence"/>
</dbReference>
<feature type="transmembrane region" description="Helical" evidence="4">
    <location>
        <begin position="12"/>
        <end position="32"/>
    </location>
</feature>
<feature type="transmembrane region" description="Helical" evidence="4">
    <location>
        <begin position="242"/>
        <end position="260"/>
    </location>
</feature>
<accession>A0A8J6IUX7</accession>
<feature type="transmembrane region" description="Helical" evidence="4">
    <location>
        <begin position="168"/>
        <end position="187"/>
    </location>
</feature>
<dbReference type="GO" id="GO:0022857">
    <property type="term" value="F:transmembrane transporter activity"/>
    <property type="evidence" value="ECO:0007669"/>
    <property type="project" value="InterPro"/>
</dbReference>
<evidence type="ECO:0000313" key="5">
    <source>
        <dbReference type="EMBL" id="MBC3766076.1"/>
    </source>
</evidence>
<gene>
    <name evidence="5" type="ORF">H8B19_09305</name>
</gene>
<keyword evidence="6" id="KW-1185">Reference proteome</keyword>
<keyword evidence="2 4" id="KW-1133">Transmembrane helix</keyword>
<reference evidence="5" key="1">
    <citation type="journal article" date="2018" name="Int. J. Syst. Evol. Microbiol.">
        <title>Neptunicella marina gen. nov., sp. nov., isolated from surface seawater.</title>
        <authorList>
            <person name="Liu X."/>
            <person name="Lai Q."/>
            <person name="Du Y."/>
            <person name="Zhang X."/>
            <person name="Liu Z."/>
            <person name="Sun F."/>
            <person name="Shao Z."/>
        </authorList>
    </citation>
    <scope>NUCLEOTIDE SEQUENCE</scope>
    <source>
        <strain evidence="5">S27-2</strain>
    </source>
</reference>